<protein>
    <submittedName>
        <fullName evidence="2">Uncharacterized protein</fullName>
    </submittedName>
</protein>
<feature type="region of interest" description="Disordered" evidence="1">
    <location>
        <begin position="16"/>
        <end position="71"/>
    </location>
</feature>
<sequence length="219" mass="22739">MSQLFKSLLEELEGEHEAMAKALPADDGKDDDKIQAAAGEGGGEGGEGKGEGEGAGEGDEGKGEKEGELPFGKSMQMTDAEGNVIEAFDGTELVKSLMDDVAAMKTQFGETEGQMAKALESTLGLVKSQGALIKSLQEQVLKLGGEGRGRKTVVTVTEKVVGTMQKSQADEGISPAEFMVKSQAAFDAGRITGKDFTVIDVSLRSGVPVDPALVSKVIA</sequence>
<proteinExistence type="predicted"/>
<feature type="compositionally biased region" description="Basic and acidic residues" evidence="1">
    <location>
        <begin position="16"/>
        <end position="34"/>
    </location>
</feature>
<name>A0A158E6Y8_9BURK</name>
<evidence type="ECO:0000256" key="1">
    <source>
        <dbReference type="SAM" id="MobiDB-lite"/>
    </source>
</evidence>
<feature type="compositionally biased region" description="Basic and acidic residues" evidence="1">
    <location>
        <begin position="59"/>
        <end position="68"/>
    </location>
</feature>
<evidence type="ECO:0000313" key="2">
    <source>
        <dbReference type="EMBL" id="SAL02533.1"/>
    </source>
</evidence>
<accession>A0A158E6Y8</accession>
<dbReference type="EMBL" id="FCOE02000083">
    <property type="protein sequence ID" value="SAL02533.1"/>
    <property type="molecule type" value="Genomic_DNA"/>
</dbReference>
<organism evidence="2 3">
    <name type="scientific">Caballeronia pedi</name>
    <dbReference type="NCBI Taxonomy" id="1777141"/>
    <lineage>
        <taxon>Bacteria</taxon>
        <taxon>Pseudomonadati</taxon>
        <taxon>Pseudomonadota</taxon>
        <taxon>Betaproteobacteria</taxon>
        <taxon>Burkholderiales</taxon>
        <taxon>Burkholderiaceae</taxon>
        <taxon>Caballeronia</taxon>
    </lineage>
</organism>
<dbReference type="RefSeq" id="WP_061180527.1">
    <property type="nucleotide sequence ID" value="NZ_FCOE02000083.1"/>
</dbReference>
<reference evidence="2" key="1">
    <citation type="submission" date="2016-01" db="EMBL/GenBank/DDBJ databases">
        <authorList>
            <person name="Peeters C."/>
        </authorList>
    </citation>
    <scope>NUCLEOTIDE SEQUENCE [LARGE SCALE GENOMIC DNA]</scope>
    <source>
        <strain evidence="2">LMG 29323</strain>
    </source>
</reference>
<comment type="caution">
    <text evidence="2">The sequence shown here is derived from an EMBL/GenBank/DDBJ whole genome shotgun (WGS) entry which is preliminary data.</text>
</comment>
<dbReference type="Proteomes" id="UP000054911">
    <property type="component" value="Unassembled WGS sequence"/>
</dbReference>
<dbReference type="AlphaFoldDB" id="A0A158E6Y8"/>
<evidence type="ECO:0000313" key="3">
    <source>
        <dbReference type="Proteomes" id="UP000054911"/>
    </source>
</evidence>
<gene>
    <name evidence="2" type="ORF">AWB80_08384</name>
</gene>
<keyword evidence="3" id="KW-1185">Reference proteome</keyword>
<dbReference type="STRING" id="1777141.AWB80_08384"/>